<accession>A0ABT1EHW6</accession>
<reference evidence="2 3" key="1">
    <citation type="journal article" date="2022" name="Genome Biol. Evol.">
        <title>Host diet, physiology and behaviors set the stage for Lachnospiraceae cladogenesis.</title>
        <authorList>
            <person name="Vera-Ponce De Leon A."/>
            <person name="Schneider M."/>
            <person name="Jahnes B.C."/>
            <person name="Sadowski V."/>
            <person name="Camuy-Velez L.A."/>
            <person name="Duan J."/>
            <person name="Sabree Z.L."/>
        </authorList>
    </citation>
    <scope>NUCLEOTIDE SEQUENCE [LARGE SCALE GENOMIC DNA]</scope>
    <source>
        <strain evidence="2 3">PAL227</strain>
    </source>
</reference>
<keyword evidence="1" id="KW-0812">Transmembrane</keyword>
<dbReference type="Pfam" id="PF04854">
    <property type="entry name" value="DUF624"/>
    <property type="match status" value="1"/>
</dbReference>
<dbReference type="EMBL" id="JAMZFV010000011">
    <property type="protein sequence ID" value="MCP1110294.1"/>
    <property type="molecule type" value="Genomic_DNA"/>
</dbReference>
<organism evidence="2 3">
    <name type="scientific">Ohessyouella blattaphilus</name>
    <dbReference type="NCBI Taxonomy" id="2949333"/>
    <lineage>
        <taxon>Bacteria</taxon>
        <taxon>Bacillati</taxon>
        <taxon>Bacillota</taxon>
        <taxon>Clostridia</taxon>
        <taxon>Lachnospirales</taxon>
        <taxon>Lachnospiraceae</taxon>
        <taxon>Ohessyouella</taxon>
    </lineage>
</organism>
<evidence type="ECO:0000313" key="3">
    <source>
        <dbReference type="Proteomes" id="UP001523565"/>
    </source>
</evidence>
<feature type="transmembrane region" description="Helical" evidence="1">
    <location>
        <begin position="25"/>
        <end position="52"/>
    </location>
</feature>
<evidence type="ECO:0000256" key="1">
    <source>
        <dbReference type="SAM" id="Phobius"/>
    </source>
</evidence>
<feature type="transmembrane region" description="Helical" evidence="1">
    <location>
        <begin position="149"/>
        <end position="169"/>
    </location>
</feature>
<feature type="transmembrane region" description="Helical" evidence="1">
    <location>
        <begin position="73"/>
        <end position="95"/>
    </location>
</feature>
<dbReference type="RefSeq" id="WP_262069174.1">
    <property type="nucleotide sequence ID" value="NZ_JAMXOC010000011.1"/>
</dbReference>
<proteinExistence type="predicted"/>
<gene>
    <name evidence="2" type="ORF">NK118_08525</name>
</gene>
<name>A0ABT1EHW6_9FIRM</name>
<keyword evidence="3" id="KW-1185">Reference proteome</keyword>
<dbReference type="Proteomes" id="UP001523565">
    <property type="component" value="Unassembled WGS sequence"/>
</dbReference>
<protein>
    <submittedName>
        <fullName evidence="2">YesL family protein</fullName>
    </submittedName>
</protein>
<evidence type="ECO:0000313" key="2">
    <source>
        <dbReference type="EMBL" id="MCP1110294.1"/>
    </source>
</evidence>
<keyword evidence="1" id="KW-0472">Membrane</keyword>
<dbReference type="InterPro" id="IPR006938">
    <property type="entry name" value="DUF624"/>
</dbReference>
<feature type="transmembrane region" description="Helical" evidence="1">
    <location>
        <begin position="107"/>
        <end position="128"/>
    </location>
</feature>
<sequence length="210" mass="23828">MSIFNYDSPIFNFLGRLADLCLLNIIYLITCLPIITFGAATTALYTVTLRMARKADGYLVRSYFKAFKDNFKISTIIWVPSLLIFLLLLLDIRIINVSLTNLSPLLVGAYILIFLLIYMLTFVFPYIARFENTVKATIKNALLISAAKLPFALLVLIITYGLPFALLMLPKNVSYLHLIWLLLGSSLTALISSYLFEFKIFKPFIAEEES</sequence>
<keyword evidence="1" id="KW-1133">Transmembrane helix</keyword>
<feature type="transmembrane region" description="Helical" evidence="1">
    <location>
        <begin position="175"/>
        <end position="196"/>
    </location>
</feature>
<comment type="caution">
    <text evidence="2">The sequence shown here is derived from an EMBL/GenBank/DDBJ whole genome shotgun (WGS) entry which is preliminary data.</text>
</comment>